<dbReference type="GeneID" id="58921061"/>
<comment type="caution">
    <text evidence="5">The sequence shown here is derived from an EMBL/GenBank/DDBJ whole genome shotgun (WGS) entry which is preliminary data.</text>
</comment>
<dbReference type="STRING" id="646.BJD16_02960"/>
<dbReference type="GO" id="GO:0005524">
    <property type="term" value="F:ATP binding"/>
    <property type="evidence" value="ECO:0007669"/>
    <property type="project" value="UniProtKB-KW"/>
</dbReference>
<dbReference type="PROSITE" id="PS50893">
    <property type="entry name" value="ABC_TRANSPORTER_2"/>
    <property type="match status" value="1"/>
</dbReference>
<evidence type="ECO:0000313" key="6">
    <source>
        <dbReference type="Proteomes" id="UP000179934"/>
    </source>
</evidence>
<dbReference type="Pfam" id="PF00005">
    <property type="entry name" value="ABC_tran"/>
    <property type="match status" value="1"/>
</dbReference>
<evidence type="ECO:0000256" key="3">
    <source>
        <dbReference type="ARBA" id="ARBA00022840"/>
    </source>
</evidence>
<name>A0A1S2CZP7_AERSO</name>
<dbReference type="GO" id="GO:0043190">
    <property type="term" value="C:ATP-binding cassette (ABC) transporter complex"/>
    <property type="evidence" value="ECO:0007669"/>
    <property type="project" value="TreeGrafter"/>
</dbReference>
<dbReference type="OrthoDB" id="5591868at2"/>
<organism evidence="5 6">
    <name type="scientific">Aeromonas sobria</name>
    <dbReference type="NCBI Taxonomy" id="646"/>
    <lineage>
        <taxon>Bacteria</taxon>
        <taxon>Pseudomonadati</taxon>
        <taxon>Pseudomonadota</taxon>
        <taxon>Gammaproteobacteria</taxon>
        <taxon>Aeromonadales</taxon>
        <taxon>Aeromonadaceae</taxon>
        <taxon>Aeromonas</taxon>
    </lineage>
</organism>
<dbReference type="PANTHER" id="PTHR43553">
    <property type="entry name" value="HEAVY METAL TRANSPORTER"/>
    <property type="match status" value="1"/>
</dbReference>
<proteinExistence type="predicted"/>
<evidence type="ECO:0000256" key="1">
    <source>
        <dbReference type="ARBA" id="ARBA00022448"/>
    </source>
</evidence>
<feature type="domain" description="ABC transporter" evidence="4">
    <location>
        <begin position="2"/>
        <end position="245"/>
    </location>
</feature>
<sequence length="272" mass="29551">MISLQGLTIGHAAHPDHFQLGPLDIELGAGEWLTILGGNGAGKSLLAQLLAGGWSQLHLDTLAGCGTILGTPHDAGQLNEQAAQRQWVQQSPYLQFSGCCFSVADEVAFGPANLALPVTEITQRVADAMTCCHCEELSTQHPLSLSGGQAQRVVLASALAMEPRLLILDQAFSRLTPEASHTLLRQIRRYSEQSGCSVILLEQRLFPAAHYCEQFVLLDHGRQLACGELGEVLPHLPGRVILPDSLREALQARDPHHHPYPLAILREFYAEL</sequence>
<accession>A0A1S2CZP7</accession>
<dbReference type="AlphaFoldDB" id="A0A1S2CZP7"/>
<evidence type="ECO:0000259" key="4">
    <source>
        <dbReference type="PROSITE" id="PS50893"/>
    </source>
</evidence>
<dbReference type="InterPro" id="IPR003439">
    <property type="entry name" value="ABC_transporter-like_ATP-bd"/>
</dbReference>
<dbReference type="InterPro" id="IPR015856">
    <property type="entry name" value="ABC_transpr_CbiO/EcfA_su"/>
</dbReference>
<gene>
    <name evidence="5" type="ORF">BJD16_02960</name>
</gene>
<dbReference type="PROSITE" id="PS00211">
    <property type="entry name" value="ABC_TRANSPORTER_1"/>
    <property type="match status" value="1"/>
</dbReference>
<dbReference type="GO" id="GO:0042626">
    <property type="term" value="F:ATPase-coupled transmembrane transporter activity"/>
    <property type="evidence" value="ECO:0007669"/>
    <property type="project" value="TreeGrafter"/>
</dbReference>
<dbReference type="EMBL" id="MKFU01000012">
    <property type="protein sequence ID" value="OHY93233.1"/>
    <property type="molecule type" value="Genomic_DNA"/>
</dbReference>
<dbReference type="PANTHER" id="PTHR43553:SF24">
    <property type="entry name" value="ENERGY-COUPLING FACTOR TRANSPORTER ATP-BINDING PROTEIN ECFA1"/>
    <property type="match status" value="1"/>
</dbReference>
<dbReference type="InterPro" id="IPR027417">
    <property type="entry name" value="P-loop_NTPase"/>
</dbReference>
<evidence type="ECO:0000256" key="2">
    <source>
        <dbReference type="ARBA" id="ARBA00022741"/>
    </source>
</evidence>
<dbReference type="RefSeq" id="WP_052443810.1">
    <property type="nucleotide sequence ID" value="NZ_CDBW01000006.1"/>
</dbReference>
<dbReference type="SUPFAM" id="SSF52540">
    <property type="entry name" value="P-loop containing nucleoside triphosphate hydrolases"/>
    <property type="match status" value="1"/>
</dbReference>
<reference evidence="5 6" key="1">
    <citation type="submission" date="2016-09" db="EMBL/GenBank/DDBJ databases">
        <title>Draft Genome Sequence of Aeromonas sobria Strain 08005, Isolated from Sick Rana catesbeiana.</title>
        <authorList>
            <person name="Yang Q."/>
        </authorList>
    </citation>
    <scope>NUCLEOTIDE SEQUENCE [LARGE SCALE GENOMIC DNA]</scope>
    <source>
        <strain evidence="5 6">08005</strain>
    </source>
</reference>
<protein>
    <recommendedName>
        <fullName evidence="4">ABC transporter domain-containing protein</fullName>
    </recommendedName>
</protein>
<keyword evidence="3" id="KW-0067">ATP-binding</keyword>
<dbReference type="InterPro" id="IPR017871">
    <property type="entry name" value="ABC_transporter-like_CS"/>
</dbReference>
<keyword evidence="2" id="KW-0547">Nucleotide-binding</keyword>
<dbReference type="Proteomes" id="UP000179934">
    <property type="component" value="Unassembled WGS sequence"/>
</dbReference>
<dbReference type="Gene3D" id="3.40.50.300">
    <property type="entry name" value="P-loop containing nucleotide triphosphate hydrolases"/>
    <property type="match status" value="1"/>
</dbReference>
<evidence type="ECO:0000313" key="5">
    <source>
        <dbReference type="EMBL" id="OHY93233.1"/>
    </source>
</evidence>
<dbReference type="GO" id="GO:0016887">
    <property type="term" value="F:ATP hydrolysis activity"/>
    <property type="evidence" value="ECO:0007669"/>
    <property type="project" value="InterPro"/>
</dbReference>
<dbReference type="InterPro" id="IPR050095">
    <property type="entry name" value="ECF_ABC_transporter_ATP-bd"/>
</dbReference>
<dbReference type="CDD" id="cd03225">
    <property type="entry name" value="ABC_cobalt_CbiO_domain1"/>
    <property type="match status" value="1"/>
</dbReference>
<keyword evidence="1" id="KW-0813">Transport</keyword>